<dbReference type="AlphaFoldDB" id="A0A5P8VZW6"/>
<dbReference type="Proteomes" id="UP000326678">
    <property type="component" value="Chromosome Gxm1"/>
</dbReference>
<proteinExistence type="predicted"/>
<name>A0A5P8VZW6_9NOSO</name>
<organism evidence="1 2">
    <name type="scientific">Nostoc sphaeroides CCNUC1</name>
    <dbReference type="NCBI Taxonomy" id="2653204"/>
    <lineage>
        <taxon>Bacteria</taxon>
        <taxon>Bacillati</taxon>
        <taxon>Cyanobacteriota</taxon>
        <taxon>Cyanophyceae</taxon>
        <taxon>Nostocales</taxon>
        <taxon>Nostocaceae</taxon>
        <taxon>Nostoc</taxon>
    </lineage>
</organism>
<evidence type="ECO:0000313" key="1">
    <source>
        <dbReference type="EMBL" id="QFS45881.1"/>
    </source>
</evidence>
<keyword evidence="2" id="KW-1185">Reference proteome</keyword>
<gene>
    <name evidence="1" type="ORF">GXM_03360</name>
</gene>
<accession>A0A5P8VZW6</accession>
<reference evidence="1 2" key="1">
    <citation type="submission" date="2019-10" db="EMBL/GenBank/DDBJ databases">
        <title>Genomic and transcriptomic insights into the perfect genentic adaptation of a filamentous nitrogen-fixing cyanobacterium to rice fields.</title>
        <authorList>
            <person name="Chen Z."/>
        </authorList>
    </citation>
    <scope>NUCLEOTIDE SEQUENCE [LARGE SCALE GENOMIC DNA]</scope>
    <source>
        <strain evidence="1">CCNUC1</strain>
    </source>
</reference>
<evidence type="ECO:0000313" key="2">
    <source>
        <dbReference type="Proteomes" id="UP000326678"/>
    </source>
</evidence>
<dbReference type="EMBL" id="CP045226">
    <property type="protein sequence ID" value="QFS45881.1"/>
    <property type="molecule type" value="Genomic_DNA"/>
</dbReference>
<protein>
    <submittedName>
        <fullName evidence="1">Uncharacterized protein</fullName>
    </submittedName>
</protein>
<dbReference type="KEGG" id="nsh:GXM_03360"/>
<sequence>MWGGHPARPVHRAGETPTPQELIGYFFIWKSLTPISSKPKSDF</sequence>